<keyword evidence="3" id="KW-1185">Reference proteome</keyword>
<dbReference type="STRING" id="1122142.SAMN02910414_00582"/>
<organism evidence="2 3">
    <name type="scientific">Lachnobacterium bovis DSM 14045</name>
    <dbReference type="NCBI Taxonomy" id="1122142"/>
    <lineage>
        <taxon>Bacteria</taxon>
        <taxon>Bacillati</taxon>
        <taxon>Bacillota</taxon>
        <taxon>Clostridia</taxon>
        <taxon>Lachnospirales</taxon>
        <taxon>Lachnospiraceae</taxon>
        <taxon>Lachnobacterium</taxon>
    </lineage>
</organism>
<dbReference type="AlphaFoldDB" id="A0A1H3GI24"/>
<dbReference type="EMBL" id="FNPG01000006">
    <property type="protein sequence ID" value="SDY02710.1"/>
    <property type="molecule type" value="Genomic_DNA"/>
</dbReference>
<dbReference type="Gene3D" id="3.40.50.2000">
    <property type="entry name" value="Glycogen Phosphorylase B"/>
    <property type="match status" value="1"/>
</dbReference>
<name>A0A1H3GI24_9FIRM</name>
<gene>
    <name evidence="2" type="ORF">SAMN02910414_00582</name>
</gene>
<dbReference type="Proteomes" id="UP000183918">
    <property type="component" value="Unassembled WGS sequence"/>
</dbReference>
<protein>
    <submittedName>
        <fullName evidence="2">Spore maturation protein CgeB</fullName>
    </submittedName>
</protein>
<sequence length="390" mass="46162">MKMLFYRYGSICEKDIMRTFEEFGIEIIVYDKEVIDKNYPIERAVTEVAELLEENKVLFVFSINFFPFLSEMTRIFNIRYLTWVVDSPVLELYSKTVANDNNRIFIFDRTLAMEISKYNSSRVFHLPLGARLEERNKMLNTEDVSKYKHNVSFVGSLYTEKNPLASYLKNMPEFYRGYLEGLIDCQEWCYGAYFLDEVVDESFVKKIKPFVRNFEDINSYENLSDKVIFSQYYLGAAVTAKERIDTFRHLSDNFEIDIYTYSDTSEIKNIHNHGNAKTETEMPFIFRNSRININTTSKSIRTGVSLRVYDVLSCKGFLISNYQQEIAEMFEVGKCLETYSTLDELDEKIEYFLSHEKERRDISEAGYEFLEKNYTMKKQLTRMLEMAFDN</sequence>
<proteinExistence type="predicted"/>
<reference evidence="2 3" key="1">
    <citation type="submission" date="2016-10" db="EMBL/GenBank/DDBJ databases">
        <authorList>
            <person name="de Groot N.N."/>
        </authorList>
    </citation>
    <scope>NUCLEOTIDE SEQUENCE [LARGE SCALE GENOMIC DNA]</scope>
    <source>
        <strain evidence="2 3">DSM 14045</strain>
    </source>
</reference>
<evidence type="ECO:0000313" key="2">
    <source>
        <dbReference type="EMBL" id="SDY02710.1"/>
    </source>
</evidence>
<dbReference type="OrthoDB" id="7019976at2"/>
<dbReference type="RefSeq" id="WP_074716015.1">
    <property type="nucleotide sequence ID" value="NZ_FNPG01000006.1"/>
</dbReference>
<accession>A0A1H3GI24</accession>
<evidence type="ECO:0000259" key="1">
    <source>
        <dbReference type="Pfam" id="PF13524"/>
    </source>
</evidence>
<evidence type="ECO:0000313" key="3">
    <source>
        <dbReference type="Proteomes" id="UP000183918"/>
    </source>
</evidence>
<dbReference type="InterPro" id="IPR055259">
    <property type="entry name" value="YkvP/CgeB_Glyco_trans-like"/>
</dbReference>
<dbReference type="Pfam" id="PF13524">
    <property type="entry name" value="Glyco_trans_1_2"/>
    <property type="match status" value="1"/>
</dbReference>
<feature type="domain" description="Spore protein YkvP/CgeB glycosyl transferase-like" evidence="1">
    <location>
        <begin position="258"/>
        <end position="384"/>
    </location>
</feature>